<evidence type="ECO:0000313" key="3">
    <source>
        <dbReference type="Proteomes" id="UP000199820"/>
    </source>
</evidence>
<feature type="transmembrane region" description="Helical" evidence="1">
    <location>
        <begin position="217"/>
        <end position="241"/>
    </location>
</feature>
<keyword evidence="1" id="KW-1133">Transmembrane helix</keyword>
<sequence length="430" mass="48661">MVKIKVNPGFAIKLIYSLCIFLNSYCYFMWDTFNSRLVIKALTCLSYGSIVLLFAFMIIWGHGSGKVNIKGFFLLLLCFLLMMHMAFFGKNPQYNIILSDVFLLLNLITLILMSGEDGADIFKFIVKIFAIACLPGVVFFVLSLAGISIPHGILLSAHAGKQVMGVYYEHYPLGLIIVNPFHPQRYCGIFDEPGVVGTLCGLLFAGGYKRIDKKWMIILFIEGMFSLSMAFYLLVIVFAIIKCFHAGLHKLAFLVIFLVIGVSAFMNMEFENPQLAQLQSRIDLTSIFFVEDNRTTSSYDYEYKRFLEDGGDALVMGEGRGVIAKTPGMTAAASYRNLIYEYGFVGFGMLIGFIILAYFYYGRSPDSLAFLIVFIASIYQRPWVFSIEYMTILFTGFAFLKATEPIPLKEKEEEVKKHAGHKIRFSTTRR</sequence>
<evidence type="ECO:0000256" key="1">
    <source>
        <dbReference type="SAM" id="Phobius"/>
    </source>
</evidence>
<keyword evidence="1" id="KW-0812">Transmembrane</keyword>
<feature type="transmembrane region" description="Helical" evidence="1">
    <location>
        <begin position="12"/>
        <end position="30"/>
    </location>
</feature>
<name>A0A1I0FKF4_9FIRM</name>
<accession>A0A1I0FKF4</accession>
<evidence type="ECO:0008006" key="4">
    <source>
        <dbReference type="Google" id="ProtNLM"/>
    </source>
</evidence>
<feature type="transmembrane region" description="Helical" evidence="1">
    <location>
        <begin position="121"/>
        <end position="145"/>
    </location>
</feature>
<dbReference type="Proteomes" id="UP000199820">
    <property type="component" value="Unassembled WGS sequence"/>
</dbReference>
<dbReference type="AlphaFoldDB" id="A0A1I0FKF4"/>
<feature type="transmembrane region" description="Helical" evidence="1">
    <location>
        <begin position="96"/>
        <end position="115"/>
    </location>
</feature>
<protein>
    <recommendedName>
        <fullName evidence="4">O-antigen ligase like membrane protein</fullName>
    </recommendedName>
</protein>
<feature type="transmembrane region" description="Helical" evidence="1">
    <location>
        <begin position="247"/>
        <end position="266"/>
    </location>
</feature>
<gene>
    <name evidence="2" type="ORF">SAMN04487771_10269</name>
</gene>
<dbReference type="RefSeq" id="WP_074649656.1">
    <property type="nucleotide sequence ID" value="NZ_FOIL01000026.1"/>
</dbReference>
<evidence type="ECO:0000313" key="2">
    <source>
        <dbReference type="EMBL" id="SET58037.1"/>
    </source>
</evidence>
<feature type="transmembrane region" description="Helical" evidence="1">
    <location>
        <begin position="72"/>
        <end position="89"/>
    </location>
</feature>
<organism evidence="2 3">
    <name type="scientific">[Clostridium] aminophilum</name>
    <dbReference type="NCBI Taxonomy" id="1526"/>
    <lineage>
        <taxon>Bacteria</taxon>
        <taxon>Bacillati</taxon>
        <taxon>Bacillota</taxon>
        <taxon>Clostridia</taxon>
        <taxon>Lachnospirales</taxon>
        <taxon>Lachnospiraceae</taxon>
    </lineage>
</organism>
<keyword evidence="3" id="KW-1185">Reference proteome</keyword>
<feature type="transmembrane region" description="Helical" evidence="1">
    <location>
        <begin position="339"/>
        <end position="361"/>
    </location>
</feature>
<dbReference type="EMBL" id="FOIL01000026">
    <property type="protein sequence ID" value="SET58037.1"/>
    <property type="molecule type" value="Genomic_DNA"/>
</dbReference>
<proteinExistence type="predicted"/>
<keyword evidence="1" id="KW-0472">Membrane</keyword>
<reference evidence="2 3" key="1">
    <citation type="submission" date="2016-10" db="EMBL/GenBank/DDBJ databases">
        <authorList>
            <person name="de Groot N.N."/>
        </authorList>
    </citation>
    <scope>NUCLEOTIDE SEQUENCE [LARGE SCALE GENOMIC DNA]</scope>
    <source>
        <strain evidence="2 3">KH1P1</strain>
    </source>
</reference>
<dbReference type="OrthoDB" id="2087216at2"/>
<feature type="transmembrane region" description="Helical" evidence="1">
    <location>
        <begin position="37"/>
        <end position="60"/>
    </location>
</feature>